<comment type="caution">
    <text evidence="2">The sequence shown here is derived from an EMBL/GenBank/DDBJ whole genome shotgun (WGS) entry which is preliminary data.</text>
</comment>
<reference evidence="2 3" key="1">
    <citation type="submission" date="2020-09" db="EMBL/GenBank/DDBJ databases">
        <title>De no assembly of potato wild relative species, Solanum commersonii.</title>
        <authorList>
            <person name="Cho K."/>
        </authorList>
    </citation>
    <scope>NUCLEOTIDE SEQUENCE [LARGE SCALE GENOMIC DNA]</scope>
    <source>
        <strain evidence="2">LZ3.2</strain>
        <tissue evidence="2">Leaf</tissue>
    </source>
</reference>
<dbReference type="Pfam" id="PF00646">
    <property type="entry name" value="F-box"/>
    <property type="match status" value="1"/>
</dbReference>
<dbReference type="Pfam" id="PF07734">
    <property type="entry name" value="FBA_1"/>
    <property type="match status" value="1"/>
</dbReference>
<dbReference type="InterPro" id="IPR006527">
    <property type="entry name" value="F-box-assoc_dom_typ1"/>
</dbReference>
<dbReference type="InterPro" id="IPR050796">
    <property type="entry name" value="SCF_F-box_component"/>
</dbReference>
<feature type="domain" description="F-box" evidence="1">
    <location>
        <begin position="8"/>
        <end position="48"/>
    </location>
</feature>
<evidence type="ECO:0000259" key="1">
    <source>
        <dbReference type="SMART" id="SM00256"/>
    </source>
</evidence>
<name>A0A9J6AIR4_SOLCO</name>
<proteinExistence type="predicted"/>
<dbReference type="SMART" id="SM00256">
    <property type="entry name" value="FBOX"/>
    <property type="match status" value="1"/>
</dbReference>
<dbReference type="EMBL" id="JACXVP010000002">
    <property type="protein sequence ID" value="KAG5624220.1"/>
    <property type="molecule type" value="Genomic_DNA"/>
</dbReference>
<dbReference type="SUPFAM" id="SSF81383">
    <property type="entry name" value="F-box domain"/>
    <property type="match status" value="1"/>
</dbReference>
<dbReference type="InterPro" id="IPR036047">
    <property type="entry name" value="F-box-like_dom_sf"/>
</dbReference>
<dbReference type="PANTHER" id="PTHR31672">
    <property type="entry name" value="BNACNNG10540D PROTEIN"/>
    <property type="match status" value="1"/>
</dbReference>
<dbReference type="Proteomes" id="UP000824120">
    <property type="component" value="Chromosome 2"/>
</dbReference>
<dbReference type="AlphaFoldDB" id="A0A9J6AIR4"/>
<evidence type="ECO:0000313" key="2">
    <source>
        <dbReference type="EMBL" id="KAG5624220.1"/>
    </source>
</evidence>
<dbReference type="InterPro" id="IPR001810">
    <property type="entry name" value="F-box_dom"/>
</dbReference>
<dbReference type="InterPro" id="IPR017451">
    <property type="entry name" value="F-box-assoc_interact_dom"/>
</dbReference>
<protein>
    <recommendedName>
        <fullName evidence="1">F-box domain-containing protein</fullName>
    </recommendedName>
</protein>
<accession>A0A9J6AIR4</accession>
<sequence length="386" mass="44069">MVMGTDLLEEEILIDILTKLPVKSLFRFKCVSKSCKTLLAEPYFKKKHHNHAKNQPDSQKLLIVIGGKNLNFYCTSLSPNRLLVNDIHTTPKPFSRYKMYCCCDALFLIGIWTGLSRDQPTMLLLWNPTTSESIVLPPLESPEQESTYGLGYDSTSDDYKVLRIDKEGTALDEIVALKIGSWRKIYSPLVRPVGDGSILYGKECLSFVNGAFHWLGIDSSESMMSLNISDETYKRIPLPKNVGLYPESVTIEEGISVLGSMICLFNSNEITFNLWIMKEYGVQESWIKLLTLPCNGAFSVIPVYSFSDGKVLLRYECRDELRGIKVIYRTCDDQIWSFDIDPLSFILDGFVYMESLINLREIDAYPIHKQTDLAFLRKRKREGLLE</sequence>
<dbReference type="OrthoDB" id="1246445at2759"/>
<dbReference type="PANTHER" id="PTHR31672:SF13">
    <property type="entry name" value="F-BOX PROTEIN CPR30-LIKE"/>
    <property type="match status" value="1"/>
</dbReference>
<keyword evidence="3" id="KW-1185">Reference proteome</keyword>
<organism evidence="2 3">
    <name type="scientific">Solanum commersonii</name>
    <name type="common">Commerson's wild potato</name>
    <name type="synonym">Commerson's nightshade</name>
    <dbReference type="NCBI Taxonomy" id="4109"/>
    <lineage>
        <taxon>Eukaryota</taxon>
        <taxon>Viridiplantae</taxon>
        <taxon>Streptophyta</taxon>
        <taxon>Embryophyta</taxon>
        <taxon>Tracheophyta</taxon>
        <taxon>Spermatophyta</taxon>
        <taxon>Magnoliopsida</taxon>
        <taxon>eudicotyledons</taxon>
        <taxon>Gunneridae</taxon>
        <taxon>Pentapetalae</taxon>
        <taxon>asterids</taxon>
        <taxon>lamiids</taxon>
        <taxon>Solanales</taxon>
        <taxon>Solanaceae</taxon>
        <taxon>Solanoideae</taxon>
        <taxon>Solaneae</taxon>
        <taxon>Solanum</taxon>
    </lineage>
</organism>
<evidence type="ECO:0000313" key="3">
    <source>
        <dbReference type="Proteomes" id="UP000824120"/>
    </source>
</evidence>
<gene>
    <name evidence="2" type="ORF">H5410_009438</name>
</gene>
<dbReference type="NCBIfam" id="TIGR01640">
    <property type="entry name" value="F_box_assoc_1"/>
    <property type="match status" value="1"/>
</dbReference>